<sequence length="51" mass="5168">MAEVPLGRASFAALRLVLVSTADPLVLAVGAGAAVLGALADRAVRRVVARR</sequence>
<proteinExistence type="predicted"/>
<keyword evidence="1" id="KW-1133">Transmembrane helix</keyword>
<evidence type="ECO:0000313" key="3">
    <source>
        <dbReference type="Proteomes" id="UP001601288"/>
    </source>
</evidence>
<evidence type="ECO:0000256" key="1">
    <source>
        <dbReference type="SAM" id="Phobius"/>
    </source>
</evidence>
<feature type="transmembrane region" description="Helical" evidence="1">
    <location>
        <begin position="25"/>
        <end position="44"/>
    </location>
</feature>
<gene>
    <name evidence="2" type="ORF">ACFYM3_38435</name>
</gene>
<keyword evidence="1" id="KW-0472">Membrane</keyword>
<name>A0ABW6LPN1_9ACTN</name>
<evidence type="ECO:0000313" key="2">
    <source>
        <dbReference type="EMBL" id="MFE9230360.1"/>
    </source>
</evidence>
<dbReference type="RefSeq" id="WP_358288199.1">
    <property type="nucleotide sequence ID" value="NZ_JBEYGJ010000033.1"/>
</dbReference>
<accession>A0ABW6LPN1</accession>
<reference evidence="2 3" key="1">
    <citation type="submission" date="2024-10" db="EMBL/GenBank/DDBJ databases">
        <title>The Natural Products Discovery Center: Release of the First 8490 Sequenced Strains for Exploring Actinobacteria Biosynthetic Diversity.</title>
        <authorList>
            <person name="Kalkreuter E."/>
            <person name="Kautsar S.A."/>
            <person name="Yang D."/>
            <person name="Bader C.D."/>
            <person name="Teijaro C.N."/>
            <person name="Fluegel L."/>
            <person name="Davis C.M."/>
            <person name="Simpson J.R."/>
            <person name="Lauterbach L."/>
            <person name="Steele A.D."/>
            <person name="Gui C."/>
            <person name="Meng S."/>
            <person name="Li G."/>
            <person name="Viehrig K."/>
            <person name="Ye F."/>
            <person name="Su P."/>
            <person name="Kiefer A.F."/>
            <person name="Nichols A."/>
            <person name="Cepeda A.J."/>
            <person name="Yan W."/>
            <person name="Fan B."/>
            <person name="Jiang Y."/>
            <person name="Adhikari A."/>
            <person name="Zheng C.-J."/>
            <person name="Schuster L."/>
            <person name="Cowan T.M."/>
            <person name="Smanski M.J."/>
            <person name="Chevrette M.G."/>
            <person name="De Carvalho L.P.S."/>
            <person name="Shen B."/>
        </authorList>
    </citation>
    <scope>NUCLEOTIDE SEQUENCE [LARGE SCALE GENOMIC DNA]</scope>
    <source>
        <strain evidence="2 3">NPDC007066</strain>
    </source>
</reference>
<dbReference type="Proteomes" id="UP001601288">
    <property type="component" value="Unassembled WGS sequence"/>
</dbReference>
<dbReference type="EMBL" id="JBIAFP010000033">
    <property type="protein sequence ID" value="MFE9230360.1"/>
    <property type="molecule type" value="Genomic_DNA"/>
</dbReference>
<protein>
    <submittedName>
        <fullName evidence="2">Uncharacterized protein</fullName>
    </submittedName>
</protein>
<keyword evidence="1" id="KW-0812">Transmembrane</keyword>
<comment type="caution">
    <text evidence="2">The sequence shown here is derived from an EMBL/GenBank/DDBJ whole genome shotgun (WGS) entry which is preliminary data.</text>
</comment>
<organism evidence="2 3">
    <name type="scientific">Streptomyces massasporeus</name>
    <dbReference type="NCBI Taxonomy" id="67324"/>
    <lineage>
        <taxon>Bacteria</taxon>
        <taxon>Bacillati</taxon>
        <taxon>Actinomycetota</taxon>
        <taxon>Actinomycetes</taxon>
        <taxon>Kitasatosporales</taxon>
        <taxon>Streptomycetaceae</taxon>
        <taxon>Streptomyces</taxon>
    </lineage>
</organism>
<keyword evidence="3" id="KW-1185">Reference proteome</keyword>